<dbReference type="RefSeq" id="WP_244682821.1">
    <property type="nucleotide sequence ID" value="NZ_JALIRM010000013.1"/>
</dbReference>
<sequence>MFFFIENEAIRRICELRQDSEAHRLLQTKKGLRHNEQSLSAVNVKEQKPILSIK</sequence>
<reference evidence="1 2" key="1">
    <citation type="submission" date="2023-07" db="EMBL/GenBank/DDBJ databases">
        <title>Genomic Encyclopedia of Type Strains, Phase IV (KMG-IV): sequencing the most valuable type-strain genomes for metagenomic binning, comparative biology and taxonomic classification.</title>
        <authorList>
            <person name="Goeker M."/>
        </authorList>
    </citation>
    <scope>NUCLEOTIDE SEQUENCE [LARGE SCALE GENOMIC DNA]</scope>
    <source>
        <strain evidence="1 2">DSM 27848</strain>
    </source>
</reference>
<keyword evidence="2" id="KW-1185">Reference proteome</keyword>
<proteinExistence type="predicted"/>
<dbReference type="EMBL" id="JAUSUO010000010">
    <property type="protein sequence ID" value="MDQ0344650.1"/>
    <property type="molecule type" value="Genomic_DNA"/>
</dbReference>
<gene>
    <name evidence="1" type="ORF">J2S14_003494</name>
</gene>
<dbReference type="Proteomes" id="UP001232343">
    <property type="component" value="Unassembled WGS sequence"/>
</dbReference>
<evidence type="ECO:0000313" key="1">
    <source>
        <dbReference type="EMBL" id="MDQ0344650.1"/>
    </source>
</evidence>
<organism evidence="1 2">
    <name type="scientific">Lederbergia wuyishanensis</name>
    <dbReference type="NCBI Taxonomy" id="1347903"/>
    <lineage>
        <taxon>Bacteria</taxon>
        <taxon>Bacillati</taxon>
        <taxon>Bacillota</taxon>
        <taxon>Bacilli</taxon>
        <taxon>Bacillales</taxon>
        <taxon>Bacillaceae</taxon>
        <taxon>Lederbergia</taxon>
    </lineage>
</organism>
<accession>A0ABU0D8G7</accession>
<protein>
    <submittedName>
        <fullName evidence="1">Uncharacterized protein</fullName>
    </submittedName>
</protein>
<evidence type="ECO:0000313" key="2">
    <source>
        <dbReference type="Proteomes" id="UP001232343"/>
    </source>
</evidence>
<comment type="caution">
    <text evidence="1">The sequence shown here is derived from an EMBL/GenBank/DDBJ whole genome shotgun (WGS) entry which is preliminary data.</text>
</comment>
<name>A0ABU0D8G7_9BACI</name>